<organism evidence="4 5">
    <name type="scientific">Acrasis kona</name>
    <dbReference type="NCBI Taxonomy" id="1008807"/>
    <lineage>
        <taxon>Eukaryota</taxon>
        <taxon>Discoba</taxon>
        <taxon>Heterolobosea</taxon>
        <taxon>Tetramitia</taxon>
        <taxon>Eutetramitia</taxon>
        <taxon>Acrasidae</taxon>
        <taxon>Acrasis</taxon>
    </lineage>
</organism>
<evidence type="ECO:0000256" key="2">
    <source>
        <dbReference type="ARBA" id="ARBA00022723"/>
    </source>
</evidence>
<keyword evidence="5" id="KW-1185">Reference proteome</keyword>
<dbReference type="Proteomes" id="UP001431209">
    <property type="component" value="Unassembled WGS sequence"/>
</dbReference>
<dbReference type="GO" id="GO:0046872">
    <property type="term" value="F:metal ion binding"/>
    <property type="evidence" value="ECO:0007669"/>
    <property type="project" value="UniProtKB-KW"/>
</dbReference>
<name>A0AAW2ZJC4_9EUKA</name>
<dbReference type="EMBL" id="JAOPGA020001466">
    <property type="protein sequence ID" value="KAL0488722.1"/>
    <property type="molecule type" value="Genomic_DNA"/>
</dbReference>
<dbReference type="InterPro" id="IPR027806">
    <property type="entry name" value="HARBI1_dom"/>
</dbReference>
<evidence type="ECO:0000313" key="4">
    <source>
        <dbReference type="EMBL" id="KAL0488722.1"/>
    </source>
</evidence>
<sequence>MEYYEHQDDYIEEVMESFNKIFHSRNIKLFREVIGTWTIVAGFLLFRLREFGTSATDILMFLYFLKSYNKTYTNVNTFQVNHQKFSETVWRVMNQVIEHLNNTIDFLTRFQDVPTSRLFENVCFIIDGTECFLYRPSDNHIQRIYYSGKKKRHMMKYHIVVSIVDGHILDVCGPFYGKVHDITMAKSWIESNNIVLQEGEMFLG</sequence>
<dbReference type="AlphaFoldDB" id="A0AAW2ZJC4"/>
<proteinExistence type="predicted"/>
<evidence type="ECO:0000313" key="5">
    <source>
        <dbReference type="Proteomes" id="UP001431209"/>
    </source>
</evidence>
<keyword evidence="2" id="KW-0479">Metal-binding</keyword>
<protein>
    <recommendedName>
        <fullName evidence="3">DDE Tnp4 domain-containing protein</fullName>
    </recommendedName>
</protein>
<reference evidence="4 5" key="1">
    <citation type="submission" date="2024-03" db="EMBL/GenBank/DDBJ databases">
        <title>The Acrasis kona genome and developmental transcriptomes reveal deep origins of eukaryotic multicellular pathways.</title>
        <authorList>
            <person name="Sheikh S."/>
            <person name="Fu C.-J."/>
            <person name="Brown M.W."/>
            <person name="Baldauf S.L."/>
        </authorList>
    </citation>
    <scope>NUCLEOTIDE SEQUENCE [LARGE SCALE GENOMIC DNA]</scope>
    <source>
        <strain evidence="4 5">ATCC MYA-3509</strain>
    </source>
</reference>
<accession>A0AAW2ZJC4</accession>
<evidence type="ECO:0000256" key="1">
    <source>
        <dbReference type="ARBA" id="ARBA00001968"/>
    </source>
</evidence>
<evidence type="ECO:0000259" key="3">
    <source>
        <dbReference type="Pfam" id="PF13359"/>
    </source>
</evidence>
<feature type="domain" description="DDE Tnp4" evidence="3">
    <location>
        <begin position="126"/>
        <end position="187"/>
    </location>
</feature>
<comment type="caution">
    <text evidence="4">The sequence shown here is derived from an EMBL/GenBank/DDBJ whole genome shotgun (WGS) entry which is preliminary data.</text>
</comment>
<comment type="cofactor">
    <cofactor evidence="1">
        <name>a divalent metal cation</name>
        <dbReference type="ChEBI" id="CHEBI:60240"/>
    </cofactor>
</comment>
<dbReference type="Pfam" id="PF13359">
    <property type="entry name" value="DDE_Tnp_4"/>
    <property type="match status" value="1"/>
</dbReference>
<gene>
    <name evidence="4" type="ORF">AKO1_002581</name>
</gene>
<feature type="non-terminal residue" evidence="4">
    <location>
        <position position="204"/>
    </location>
</feature>